<feature type="domain" description="Bacterial repeat" evidence="2">
    <location>
        <begin position="1209"/>
        <end position="1272"/>
    </location>
</feature>
<comment type="caution">
    <text evidence="3">The sequence shown here is derived from an EMBL/GenBank/DDBJ whole genome shotgun (WGS) entry which is preliminary data.</text>
</comment>
<evidence type="ECO:0000259" key="2">
    <source>
        <dbReference type="Pfam" id="PF18998"/>
    </source>
</evidence>
<feature type="domain" description="Bacterial repeat" evidence="2">
    <location>
        <begin position="1114"/>
        <end position="1183"/>
    </location>
</feature>
<feature type="domain" description="Bacterial repeat" evidence="2">
    <location>
        <begin position="169"/>
        <end position="223"/>
    </location>
</feature>
<sequence length="1483" mass="147703">MFPLVGTDGKWGDIYPPIPGVSDTGQNWGPDGQAIYNNQCNTDVPVAPMDPIVELAVCTGPGSATVPTVTLAVTNGITYQIQGTVASGNTVTIIAVPSQPLIYKLTAAPGWTLNADGSASFTVVLTIPNCTADVAPVAPTVAQAQCTGPGTSSAPSLTLPSTEGIDYVQTGTVALGNTVTVTATAKSSYKLKAADGWAPNANGTATFTVTFTTPDCIIPATPVAPTVVQAVCTGPGTATTPTIDPATTTGINYVVTGTIAQGQTVTVTATPKTGYKLTTAPGWTPQTDGAASYTFTVEFTTPDCIIPATPVAPTVVQAVCTGPGTATTPTLKAATTTGIDYVVTGTIAQGQTVTVTATPKPGYKLTTAPGWTPQTDGAASYTFTVEFTTPDCIVGASPLPPTVTQAVCTGPGTASTPTIEWTAVKGISYSNTGVVAAGNTVTVTATPAFGYKLNASDGWTLNNDGTATFTVSLAAAPDCIVLATPGTPTVTQAVCTGPGTSTTPTLGVPTNTDAITYSANGTAAQGATVLITATPTFGHSITPGNGWLLNKDGTATFTAIFGTPDCIVPATPGTPTVTQAQCTGPGTATTPTLGLPANTAAITYSADGAAAQGATVHVTATPTFGHSITAGNGWMLNEDGTATFTVNFNTLDCIEGATPAPPVITQAVCAGPGVTTPASLTYAETNGIMYSQNVATAAGATVVVTATPTFGHKLNSANGWTMQADGTATFVVTFDAAPDCIVPATPGTPTVTQAVCTGPGTASTPALKVPGNSDSITYTTDGTVAAGNTVHVIATPTFGHSITAGNGWMLNEDGTATYTATFGTPDCIVGATPAAPTVTQAVCTGPGMASTPTITWTAVKGISYSNTGVVGAGNTVTVTATPDSGYKLNSADGWTLNQDGTASFTIKFSAAPDCIIPATPGTPTATQAVCTGPGAASTPTLTVPANTDTITYSTNGTVAEGNTVHVIATPAFGYSITAGNGWMLNEDGTASYTFTFKTLDCIVGATPAAPAATQAVCAGPGVTTPPTLTPATTDGIMYSQNVATAAGATVVVTATPTFGHKLNASDGWTVQENGTATYTVTFAAAPDCIVPGTPGTPTAAQAVCTGPGMASAAELTVPANTDGITYTTSGPATAGTTVTVTATPEFGYSISASDGWTLHEDGTASYQVEFSTPDCIVPATPKAPTVTQTVCTGPGTASTPELAFAETEGITYSQDVDTATGAVVAVTATPNDGYKLAAAEGWTAQENGSATYQVEFSTPDCIVPGTPEAPTANQAVCTGPGTATTPELTVPANSDGITYSTEGTAAQGETVRVTATPAEGYSLTEGNGWMLNEDGTASYEIHFDTVDCVVAATPSAPTVTQAVCTNGTVSTPTLALATTKGITYTTAGTPATGKSATVTAVPADGYKLAATAGWTAQANGTATFLATFNKVACPVAVDPPAPPAPPAPLASTGFDSGWSISLAIMFLVVGAGAVWRNRRPAAH</sequence>
<feature type="domain" description="Bacterial repeat" evidence="2">
    <location>
        <begin position="248"/>
        <end position="302"/>
    </location>
</feature>
<dbReference type="EMBL" id="JAAKZI010000011">
    <property type="protein sequence ID" value="NGN83475.1"/>
    <property type="molecule type" value="Genomic_DNA"/>
</dbReference>
<feature type="transmembrane region" description="Helical" evidence="1">
    <location>
        <begin position="1456"/>
        <end position="1475"/>
    </location>
</feature>
<keyword evidence="4" id="KW-1185">Reference proteome</keyword>
<name>A0ABX0DCD5_9MICC</name>
<keyword evidence="1" id="KW-1133">Transmembrane helix</keyword>
<keyword evidence="1" id="KW-0812">Transmembrane</keyword>
<organism evidence="3 4">
    <name type="scientific">Arthrobacter silviterrae</name>
    <dbReference type="NCBI Taxonomy" id="2026658"/>
    <lineage>
        <taxon>Bacteria</taxon>
        <taxon>Bacillati</taxon>
        <taxon>Actinomycetota</taxon>
        <taxon>Actinomycetes</taxon>
        <taxon>Micrococcales</taxon>
        <taxon>Micrococcaceae</taxon>
        <taxon>Arthrobacter</taxon>
    </lineage>
</organism>
<keyword evidence="1" id="KW-0472">Membrane</keyword>
<dbReference type="RefSeq" id="WP_165181575.1">
    <property type="nucleotide sequence ID" value="NZ_JAAKZI010000011.1"/>
</dbReference>
<feature type="domain" description="Bacterial repeat" evidence="2">
    <location>
        <begin position="426"/>
        <end position="473"/>
    </location>
</feature>
<evidence type="ECO:0000313" key="4">
    <source>
        <dbReference type="Proteomes" id="UP000479226"/>
    </source>
</evidence>
<dbReference type="InterPro" id="IPR044060">
    <property type="entry name" value="Bacterial_rp_domain"/>
</dbReference>
<evidence type="ECO:0000256" key="1">
    <source>
        <dbReference type="SAM" id="Phobius"/>
    </source>
</evidence>
<dbReference type="Pfam" id="PF18998">
    <property type="entry name" value="Flg_new_2"/>
    <property type="match status" value="10"/>
</dbReference>
<feature type="domain" description="Bacterial repeat" evidence="2">
    <location>
        <begin position="1288"/>
        <end position="1336"/>
    </location>
</feature>
<dbReference type="Proteomes" id="UP000479226">
    <property type="component" value="Unassembled WGS sequence"/>
</dbReference>
<feature type="domain" description="Bacterial repeat" evidence="2">
    <location>
        <begin position="855"/>
        <end position="925"/>
    </location>
</feature>
<reference evidence="3 4" key="1">
    <citation type="submission" date="2020-02" db="EMBL/GenBank/DDBJ databases">
        <title>Genome sequence of the type strain DSM 27180 of Arthrobacter silviterrae.</title>
        <authorList>
            <person name="Gao J."/>
            <person name="Sun J."/>
        </authorList>
    </citation>
    <scope>NUCLEOTIDE SEQUENCE [LARGE SCALE GENOMIC DNA]</scope>
    <source>
        <strain evidence="3 4">DSM 27180</strain>
    </source>
</reference>
<feature type="domain" description="Bacterial repeat" evidence="2">
    <location>
        <begin position="940"/>
        <end position="1005"/>
    </location>
</feature>
<proteinExistence type="predicted"/>
<feature type="domain" description="Bacterial repeat" evidence="2">
    <location>
        <begin position="1375"/>
        <end position="1428"/>
    </location>
</feature>
<feature type="domain" description="Bacterial repeat" evidence="2">
    <location>
        <begin position="343"/>
        <end position="390"/>
    </location>
</feature>
<evidence type="ECO:0000313" key="3">
    <source>
        <dbReference type="EMBL" id="NGN83475.1"/>
    </source>
</evidence>
<gene>
    <name evidence="3" type="ORF">G6N77_08390</name>
</gene>
<protein>
    <recommendedName>
        <fullName evidence="2">Bacterial repeat domain-containing protein</fullName>
    </recommendedName>
</protein>
<accession>A0ABX0DCD5</accession>